<feature type="region of interest" description="Disordered" evidence="1">
    <location>
        <begin position="448"/>
        <end position="473"/>
    </location>
</feature>
<feature type="region of interest" description="Disordered" evidence="1">
    <location>
        <begin position="52"/>
        <end position="131"/>
    </location>
</feature>
<feature type="compositionally biased region" description="Basic and acidic residues" evidence="1">
    <location>
        <begin position="81"/>
        <end position="103"/>
    </location>
</feature>
<evidence type="ECO:0000256" key="1">
    <source>
        <dbReference type="SAM" id="MobiDB-lite"/>
    </source>
</evidence>
<evidence type="ECO:0008006" key="4">
    <source>
        <dbReference type="Google" id="ProtNLM"/>
    </source>
</evidence>
<feature type="region of interest" description="Disordered" evidence="1">
    <location>
        <begin position="1"/>
        <end position="24"/>
    </location>
</feature>
<name>A0A0J7BCK8_COCIT</name>
<gene>
    <name evidence="2" type="ORF">CIRG_07508</name>
</gene>
<dbReference type="OrthoDB" id="4507572at2759"/>
<reference evidence="3" key="1">
    <citation type="journal article" date="2010" name="Genome Res.">
        <title>Population genomic sequencing of Coccidioides fungi reveals recent hybridization and transposon control.</title>
        <authorList>
            <person name="Neafsey D.E."/>
            <person name="Barker B.M."/>
            <person name="Sharpton T.J."/>
            <person name="Stajich J.E."/>
            <person name="Park D.J."/>
            <person name="Whiston E."/>
            <person name="Hung C.-Y."/>
            <person name="McMahan C."/>
            <person name="White J."/>
            <person name="Sykes S."/>
            <person name="Heiman D."/>
            <person name="Young S."/>
            <person name="Zeng Q."/>
            <person name="Abouelleil A."/>
            <person name="Aftuck L."/>
            <person name="Bessette D."/>
            <person name="Brown A."/>
            <person name="FitzGerald M."/>
            <person name="Lui A."/>
            <person name="Macdonald J.P."/>
            <person name="Priest M."/>
            <person name="Orbach M.J."/>
            <person name="Galgiani J.N."/>
            <person name="Kirkland T.N."/>
            <person name="Cole G.T."/>
            <person name="Birren B.W."/>
            <person name="Henn M.R."/>
            <person name="Taylor J.W."/>
            <person name="Rounsley S.D."/>
        </authorList>
    </citation>
    <scope>NUCLEOTIDE SEQUENCE [LARGE SCALE GENOMIC DNA]</scope>
    <source>
        <strain evidence="3">RMSCC 2394</strain>
    </source>
</reference>
<feature type="compositionally biased region" description="Polar residues" evidence="1">
    <location>
        <begin position="410"/>
        <end position="424"/>
    </location>
</feature>
<feature type="region of interest" description="Disordered" evidence="1">
    <location>
        <begin position="410"/>
        <end position="436"/>
    </location>
</feature>
<dbReference type="EMBL" id="DS028097">
    <property type="protein sequence ID" value="KMP07827.1"/>
    <property type="molecule type" value="Genomic_DNA"/>
</dbReference>
<proteinExistence type="predicted"/>
<feature type="region of interest" description="Disordered" evidence="1">
    <location>
        <begin position="346"/>
        <end position="376"/>
    </location>
</feature>
<evidence type="ECO:0000313" key="3">
    <source>
        <dbReference type="Proteomes" id="UP000054565"/>
    </source>
</evidence>
<dbReference type="AlphaFoldDB" id="A0A0J7BCK8"/>
<sequence>MWKASHPPTPKDMANPRSRGPRFTIERNKEQGFVSPHVQEMNYENNPYGRPFRSYNSMEPPPAIGKEPRITSSIYSDWDSDNERRPTKPHVYLDRSSEYRDSQYTDASPPVSPMPGQYRNTTGNDSPDISPIEEFFEPAVQFPREKINFPDAVPVSQKVAKAPQMTKDDPNAGAIPKGRRGFSGPQPARKTKWDEFSGEPTKSDRGKFAQVSPKNPHLPVLSNLKPSQKHPFGFFTRNKDTNQGRRRAPKLDPEDPALVPPTRPPWKGASGRSAILNPISTKKPSAEEPFIPPPRKDSRPQPVEPLHTTPAGLSTTSLKVPSDSVAPFRIDTFDFATSQSGIQEDTGYAADSMNGSNGQNPSTMLNSLPDLSHPLRSEARIRDVPLEPDYMKLESLDLEPQPVSRFSMTTFATTEVGTPPQSSRRSNEKDAPPLPDIPTDIAAKAARITARKPTPSQLSAVTSKSLPRSPPEVEANNRIEAMEAKLRDLARRRGNINTIINELTQVIQPSSIAYDFATRAEVTKTVKSLNNELDDIKKDEHDIGLKLHRAYKKKDEEDEYEGSGLWIKRVTS</sequence>
<evidence type="ECO:0000313" key="2">
    <source>
        <dbReference type="EMBL" id="KMP07827.1"/>
    </source>
</evidence>
<feature type="compositionally biased region" description="Polar residues" evidence="1">
    <location>
        <begin position="118"/>
        <end position="127"/>
    </location>
</feature>
<feature type="compositionally biased region" description="Polar residues" evidence="1">
    <location>
        <begin position="454"/>
        <end position="466"/>
    </location>
</feature>
<accession>A0A0J7BCK8</accession>
<protein>
    <recommendedName>
        <fullName evidence="4">BHLH domain-containing protein</fullName>
    </recommendedName>
</protein>
<dbReference type="Proteomes" id="UP000054565">
    <property type="component" value="Unassembled WGS sequence"/>
</dbReference>
<dbReference type="STRING" id="404692.A0A0J7BCK8"/>
<feature type="region of interest" description="Disordered" evidence="1">
    <location>
        <begin position="158"/>
        <end position="319"/>
    </location>
</feature>
<feature type="compositionally biased region" description="Basic and acidic residues" evidence="1">
    <location>
        <begin position="191"/>
        <end position="207"/>
    </location>
</feature>
<dbReference type="PANTHER" id="PTHR42023:SF1">
    <property type="entry name" value="BHLH DOMAIN-CONTAINING PROTEIN"/>
    <property type="match status" value="1"/>
</dbReference>
<dbReference type="PANTHER" id="PTHR42023">
    <property type="entry name" value="BHLH DOMAIN-CONTAINING PROTEIN"/>
    <property type="match status" value="1"/>
</dbReference>
<feature type="compositionally biased region" description="Polar residues" evidence="1">
    <location>
        <begin position="353"/>
        <end position="366"/>
    </location>
</feature>
<feature type="compositionally biased region" description="Basic and acidic residues" evidence="1">
    <location>
        <begin position="237"/>
        <end position="253"/>
    </location>
</feature>
<organism evidence="2 3">
    <name type="scientific">Coccidioides immitis RMSCC 2394</name>
    <dbReference type="NCBI Taxonomy" id="404692"/>
    <lineage>
        <taxon>Eukaryota</taxon>
        <taxon>Fungi</taxon>
        <taxon>Dikarya</taxon>
        <taxon>Ascomycota</taxon>
        <taxon>Pezizomycotina</taxon>
        <taxon>Eurotiomycetes</taxon>
        <taxon>Eurotiomycetidae</taxon>
        <taxon>Onygenales</taxon>
        <taxon>Onygenaceae</taxon>
        <taxon>Coccidioides</taxon>
    </lineage>
</organism>